<evidence type="ECO:0000313" key="8">
    <source>
        <dbReference type="EMBL" id="PKY00310.1"/>
    </source>
</evidence>
<dbReference type="EMBL" id="MSFM01000015">
    <property type="protein sequence ID" value="PKY00310.1"/>
    <property type="molecule type" value="Genomic_DNA"/>
</dbReference>
<dbReference type="PIRSF" id="PIRSF016020">
    <property type="entry name" value="PHexose_mutarotase"/>
    <property type="match status" value="1"/>
</dbReference>
<evidence type="ECO:0000256" key="3">
    <source>
        <dbReference type="ARBA" id="ARBA00012083"/>
    </source>
</evidence>
<dbReference type="PANTHER" id="PTHR11122:SF13">
    <property type="entry name" value="GLUCOSE-6-PHOSPHATE 1-EPIMERASE"/>
    <property type="match status" value="1"/>
</dbReference>
<evidence type="ECO:0000256" key="6">
    <source>
        <dbReference type="PIRSR" id="PIRSR016020-1"/>
    </source>
</evidence>
<feature type="active site" evidence="6">
    <location>
        <position position="185"/>
    </location>
</feature>
<evidence type="ECO:0000256" key="1">
    <source>
        <dbReference type="ARBA" id="ARBA00001096"/>
    </source>
</evidence>
<gene>
    <name evidence="8" type="ORF">P168DRAFT_244162</name>
</gene>
<dbReference type="CDD" id="cd09020">
    <property type="entry name" value="D-hex-6-P-epi_like"/>
    <property type="match status" value="1"/>
</dbReference>
<dbReference type="InterPro" id="IPR014718">
    <property type="entry name" value="GH-type_carb-bd"/>
</dbReference>
<dbReference type="GeneID" id="36541438"/>
<dbReference type="Proteomes" id="UP000234254">
    <property type="component" value="Unassembled WGS sequence"/>
</dbReference>
<comment type="function">
    <text evidence="5">Catalyzes the interconversion between the alpha and beta anomers from at least three hexose 6-phosphate sugars (Glc6P, Gal6P, and Man6P).</text>
</comment>
<evidence type="ECO:0000256" key="5">
    <source>
        <dbReference type="PIRNR" id="PIRNR016020"/>
    </source>
</evidence>
<dbReference type="EC" id="5.1.3.15" evidence="3 5"/>
<dbReference type="Gene3D" id="2.70.98.10">
    <property type="match status" value="1"/>
</dbReference>
<dbReference type="InterPro" id="IPR025532">
    <property type="entry name" value="G6P_1-epimerase"/>
</dbReference>
<dbReference type="GO" id="GO:0005975">
    <property type="term" value="P:carbohydrate metabolic process"/>
    <property type="evidence" value="ECO:0007669"/>
    <property type="project" value="InterPro"/>
</dbReference>
<comment type="catalytic activity">
    <reaction evidence="1">
        <text>alpha-D-glucose 6-phosphate = beta-D-glucose 6-phosphate</text>
        <dbReference type="Rhea" id="RHEA:16249"/>
        <dbReference type="ChEBI" id="CHEBI:58225"/>
        <dbReference type="ChEBI" id="CHEBI:58247"/>
        <dbReference type="EC" id="5.1.3.15"/>
    </reaction>
</comment>
<feature type="binding site" evidence="7">
    <location>
        <position position="74"/>
    </location>
    <ligand>
        <name>substrate</name>
    </ligand>
</feature>
<feature type="binding site" evidence="7">
    <location>
        <position position="99"/>
    </location>
    <ligand>
        <name>substrate</name>
    </ligand>
</feature>
<keyword evidence="4 5" id="KW-0413">Isomerase</keyword>
<dbReference type="Pfam" id="PF01263">
    <property type="entry name" value="Aldose_epim"/>
    <property type="match status" value="1"/>
</dbReference>
<comment type="caution">
    <text evidence="8">The sequence shown here is derived from an EMBL/GenBank/DDBJ whole genome shotgun (WGS) entry which is preliminary data.</text>
</comment>
<keyword evidence="9" id="KW-1185">Reference proteome</keyword>
<protein>
    <recommendedName>
        <fullName evidence="3 5">Glucose-6-phosphate 1-epimerase</fullName>
        <ecNumber evidence="3 5">5.1.3.15</ecNumber>
    </recommendedName>
</protein>
<evidence type="ECO:0000256" key="2">
    <source>
        <dbReference type="ARBA" id="ARBA00005866"/>
    </source>
</evidence>
<dbReference type="SUPFAM" id="SSF74650">
    <property type="entry name" value="Galactose mutarotase-like"/>
    <property type="match status" value="1"/>
</dbReference>
<proteinExistence type="inferred from homology"/>
<evidence type="ECO:0000256" key="7">
    <source>
        <dbReference type="PIRSR" id="PIRSR016020-2"/>
    </source>
</evidence>
<reference evidence="8" key="1">
    <citation type="submission" date="2016-12" db="EMBL/GenBank/DDBJ databases">
        <title>The genomes of Aspergillus section Nigri reveals drivers in fungal speciation.</title>
        <authorList>
            <consortium name="DOE Joint Genome Institute"/>
            <person name="Vesth T.C."/>
            <person name="Nybo J."/>
            <person name="Theobald S."/>
            <person name="Brandl J."/>
            <person name="Frisvad J.C."/>
            <person name="Nielsen K.F."/>
            <person name="Lyhne E.K."/>
            <person name="Kogle M.E."/>
            <person name="Kuo A."/>
            <person name="Riley R."/>
            <person name="Clum A."/>
            <person name="Nolan M."/>
            <person name="Lipzen A."/>
            <person name="Salamov A."/>
            <person name="Henrissat B."/>
            <person name="Wiebenga A."/>
            <person name="De vries R.P."/>
            <person name="Grigoriev I.V."/>
            <person name="Mortensen U.H."/>
            <person name="Andersen M.R."/>
            <person name="Baker S.E."/>
        </authorList>
    </citation>
    <scope>NUCLEOTIDE SEQUENCE</scope>
    <source>
        <strain evidence="8">IBT 28561</strain>
    </source>
</reference>
<dbReference type="OrthoDB" id="1659429at2759"/>
<evidence type="ECO:0000256" key="4">
    <source>
        <dbReference type="ARBA" id="ARBA00023235"/>
    </source>
</evidence>
<dbReference type="PANTHER" id="PTHR11122">
    <property type="entry name" value="APOSPORY-ASSOCIATED PROTEIN C-RELATED"/>
    <property type="match status" value="1"/>
</dbReference>
<dbReference type="GO" id="GO:0030246">
    <property type="term" value="F:carbohydrate binding"/>
    <property type="evidence" value="ECO:0007669"/>
    <property type="project" value="UniProtKB-UniRule"/>
</dbReference>
<dbReference type="GO" id="GO:0047938">
    <property type="term" value="F:glucose-6-phosphate 1-epimerase activity"/>
    <property type="evidence" value="ECO:0007669"/>
    <property type="project" value="UniProtKB-UniRule"/>
</dbReference>
<dbReference type="InterPro" id="IPR011013">
    <property type="entry name" value="Gal_mutarotase_sf_dom"/>
</dbReference>
<dbReference type="InterPro" id="IPR008183">
    <property type="entry name" value="Aldose_1/G6P_1-epimerase"/>
</dbReference>
<dbReference type="GO" id="GO:0005737">
    <property type="term" value="C:cytoplasm"/>
    <property type="evidence" value="ECO:0007669"/>
    <property type="project" value="TreeGrafter"/>
</dbReference>
<dbReference type="AlphaFoldDB" id="A0A2I1CRR4"/>
<sequence>MERSKKPSAIGVGASLPQPSISINDKTVEARLPTGESVTVYLYGATVTSWKLADGQEQLFLSEKAHLDGSKPIRGGIPVVFPVCLRPPPPNHPTSALPQHGFARNSTWEFLGKSSSESAGRKDGDDAVKLDFGLSRGMLSEEFQKAWPYDFGLVYSVTLTKESLGTSLHVQNEGSENFDFQVLMHTYLNIEDISQINLQNLSSQEYVDKTLNGTAHTDSSPTLPITGETDRVYKALDPAVPIVVASAADNKPVFSVTREGLSDVVVWNPWIEKAKGMADFGPDEAYKKMICVEAGSVSAWQTLEAGDSWEGGQTIRPRL</sequence>
<dbReference type="RefSeq" id="XP_024688904.1">
    <property type="nucleotide sequence ID" value="XM_024833914.1"/>
</dbReference>
<accession>A0A2I1CRR4</accession>
<feature type="binding site" evidence="7">
    <location>
        <position position="104"/>
    </location>
    <ligand>
        <name>substrate</name>
    </ligand>
</feature>
<name>A0A2I1CRR4_ASPC2</name>
<dbReference type="VEuPathDB" id="FungiDB:P168DRAFT_244162"/>
<organism evidence="8 9">
    <name type="scientific">Aspergillus campestris (strain IBT 28561)</name>
    <dbReference type="NCBI Taxonomy" id="1392248"/>
    <lineage>
        <taxon>Eukaryota</taxon>
        <taxon>Fungi</taxon>
        <taxon>Dikarya</taxon>
        <taxon>Ascomycota</taxon>
        <taxon>Pezizomycotina</taxon>
        <taxon>Eurotiomycetes</taxon>
        <taxon>Eurotiomycetidae</taxon>
        <taxon>Eurotiales</taxon>
        <taxon>Aspergillaceae</taxon>
        <taxon>Aspergillus</taxon>
        <taxon>Aspergillus subgen. Circumdati</taxon>
    </lineage>
</organism>
<comment type="similarity">
    <text evidence="2 5">Belongs to the glucose-6-phosphate 1-epimerase family.</text>
</comment>
<feature type="active site" evidence="6">
    <location>
        <position position="293"/>
    </location>
</feature>
<evidence type="ECO:0000313" key="9">
    <source>
        <dbReference type="Proteomes" id="UP000234254"/>
    </source>
</evidence>